<proteinExistence type="predicted"/>
<dbReference type="PANTHER" id="PTHR33169">
    <property type="entry name" value="PADR-FAMILY TRANSCRIPTIONAL REGULATOR"/>
    <property type="match status" value="1"/>
</dbReference>
<dbReference type="PANTHER" id="PTHR33169:SF14">
    <property type="entry name" value="TRANSCRIPTIONAL REGULATOR RV3488"/>
    <property type="match status" value="1"/>
</dbReference>
<dbReference type="InterPro" id="IPR036390">
    <property type="entry name" value="WH_DNA-bd_sf"/>
</dbReference>
<dbReference type="SUPFAM" id="SSF46785">
    <property type="entry name" value="Winged helix' DNA-binding domain"/>
    <property type="match status" value="1"/>
</dbReference>
<protein>
    <submittedName>
        <fullName evidence="2">PadR family transcriptional regulator</fullName>
    </submittedName>
</protein>
<sequence length="118" mass="13263">MVQDISSQILKGILQGIMLIILEKSPEYGYGLSRKLNDYGLMTVPKGTIYPLLSTMEKRGLITGKMQSSPEGPDRKYYFITPSGKTSKSAFIDQWQHLQIVVQKLIDEEDAHEEAGND</sequence>
<dbReference type="InterPro" id="IPR052509">
    <property type="entry name" value="Metal_resp_DNA-bind_regulator"/>
</dbReference>
<dbReference type="RefSeq" id="WP_121977626.1">
    <property type="nucleotide sequence ID" value="NZ_JBHTLH010000015.1"/>
</dbReference>
<dbReference type="EMBL" id="JBHTLH010000015">
    <property type="protein sequence ID" value="MFD1124855.1"/>
    <property type="molecule type" value="Genomic_DNA"/>
</dbReference>
<dbReference type="InterPro" id="IPR005149">
    <property type="entry name" value="Tscrpt_reg_PadR_N"/>
</dbReference>
<dbReference type="Proteomes" id="UP001597156">
    <property type="component" value="Unassembled WGS sequence"/>
</dbReference>
<evidence type="ECO:0000313" key="2">
    <source>
        <dbReference type="EMBL" id="MFD1124855.1"/>
    </source>
</evidence>
<evidence type="ECO:0000259" key="1">
    <source>
        <dbReference type="Pfam" id="PF03551"/>
    </source>
</evidence>
<dbReference type="Pfam" id="PF03551">
    <property type="entry name" value="PadR"/>
    <property type="match status" value="1"/>
</dbReference>
<dbReference type="InterPro" id="IPR036388">
    <property type="entry name" value="WH-like_DNA-bd_sf"/>
</dbReference>
<gene>
    <name evidence="2" type="ORF">ACFQ22_05675</name>
</gene>
<accession>A0ABW3PIW4</accession>
<feature type="domain" description="Transcription regulator PadR N-terminal" evidence="1">
    <location>
        <begin position="18"/>
        <end position="86"/>
    </location>
</feature>
<keyword evidence="3" id="KW-1185">Reference proteome</keyword>
<reference evidence="3" key="1">
    <citation type="journal article" date="2019" name="Int. J. Syst. Evol. Microbiol.">
        <title>The Global Catalogue of Microorganisms (GCM) 10K type strain sequencing project: providing services to taxonomists for standard genome sequencing and annotation.</title>
        <authorList>
            <consortium name="The Broad Institute Genomics Platform"/>
            <consortium name="The Broad Institute Genome Sequencing Center for Infectious Disease"/>
            <person name="Wu L."/>
            <person name="Ma J."/>
        </authorList>
    </citation>
    <scope>NUCLEOTIDE SEQUENCE [LARGE SCALE GENOMIC DNA]</scope>
    <source>
        <strain evidence="3">CCUG 71848</strain>
    </source>
</reference>
<name>A0ABW3PIW4_9LACO</name>
<comment type="caution">
    <text evidence="2">The sequence shown here is derived from an EMBL/GenBank/DDBJ whole genome shotgun (WGS) entry which is preliminary data.</text>
</comment>
<evidence type="ECO:0000313" key="3">
    <source>
        <dbReference type="Proteomes" id="UP001597156"/>
    </source>
</evidence>
<organism evidence="2 3">
    <name type="scientific">Lentilactobacillus raoultii</name>
    <dbReference type="NCBI Taxonomy" id="1987503"/>
    <lineage>
        <taxon>Bacteria</taxon>
        <taxon>Bacillati</taxon>
        <taxon>Bacillota</taxon>
        <taxon>Bacilli</taxon>
        <taxon>Lactobacillales</taxon>
        <taxon>Lactobacillaceae</taxon>
        <taxon>Lentilactobacillus</taxon>
    </lineage>
</organism>
<dbReference type="Gene3D" id="1.10.10.10">
    <property type="entry name" value="Winged helix-like DNA-binding domain superfamily/Winged helix DNA-binding domain"/>
    <property type="match status" value="1"/>
</dbReference>